<protein>
    <submittedName>
        <fullName evidence="1">Uncharacterized protein</fullName>
    </submittedName>
</protein>
<comment type="caution">
    <text evidence="1">The sequence shown here is derived from an EMBL/GenBank/DDBJ whole genome shotgun (WGS) entry which is preliminary data.</text>
</comment>
<dbReference type="EMBL" id="JRKL02000477">
    <property type="protein sequence ID" value="KAF3970997.1"/>
    <property type="molecule type" value="Genomic_DNA"/>
</dbReference>
<proteinExistence type="predicted"/>
<gene>
    <name evidence="1" type="ORF">CMV_005359</name>
</gene>
<organism evidence="1 2">
    <name type="scientific">Castanea mollissima</name>
    <name type="common">Chinese chestnut</name>
    <dbReference type="NCBI Taxonomy" id="60419"/>
    <lineage>
        <taxon>Eukaryota</taxon>
        <taxon>Viridiplantae</taxon>
        <taxon>Streptophyta</taxon>
        <taxon>Embryophyta</taxon>
        <taxon>Tracheophyta</taxon>
        <taxon>Spermatophyta</taxon>
        <taxon>Magnoliopsida</taxon>
        <taxon>eudicotyledons</taxon>
        <taxon>Gunneridae</taxon>
        <taxon>Pentapetalae</taxon>
        <taxon>rosids</taxon>
        <taxon>fabids</taxon>
        <taxon>Fagales</taxon>
        <taxon>Fagaceae</taxon>
        <taxon>Castanea</taxon>
    </lineage>
</organism>
<sequence>MLMLKQTERNRVFLIARRFQLSHSHSTWHRVPLPTLAFLLSLTPDFSPLRERDRDKERSSDQQQNQICALIRSRSTAL</sequence>
<evidence type="ECO:0000313" key="2">
    <source>
        <dbReference type="Proteomes" id="UP000737018"/>
    </source>
</evidence>
<dbReference type="Proteomes" id="UP000737018">
    <property type="component" value="Unassembled WGS sequence"/>
</dbReference>
<dbReference type="AlphaFoldDB" id="A0A8J4RSV7"/>
<accession>A0A8J4RSV7</accession>
<reference evidence="1" key="1">
    <citation type="submission" date="2020-03" db="EMBL/GenBank/DDBJ databases">
        <title>Castanea mollissima Vanexum genome sequencing.</title>
        <authorList>
            <person name="Staton M."/>
        </authorList>
    </citation>
    <scope>NUCLEOTIDE SEQUENCE</scope>
    <source>
        <tissue evidence="1">Leaf</tissue>
    </source>
</reference>
<keyword evidence="2" id="KW-1185">Reference proteome</keyword>
<name>A0A8J4RSV7_9ROSI</name>
<evidence type="ECO:0000313" key="1">
    <source>
        <dbReference type="EMBL" id="KAF3970997.1"/>
    </source>
</evidence>